<keyword evidence="2" id="KW-1003">Cell membrane</keyword>
<evidence type="ECO:0000256" key="3">
    <source>
        <dbReference type="ARBA" id="ARBA00022692"/>
    </source>
</evidence>
<dbReference type="GO" id="GO:0050909">
    <property type="term" value="P:sensory perception of taste"/>
    <property type="evidence" value="ECO:0007669"/>
    <property type="project" value="InterPro"/>
</dbReference>
<dbReference type="PANTHER" id="PTHR21143">
    <property type="entry name" value="INVERTEBRATE GUSTATORY RECEPTOR"/>
    <property type="match status" value="1"/>
</dbReference>
<keyword evidence="4" id="KW-1133">Transmembrane helix</keyword>
<evidence type="ECO:0000256" key="4">
    <source>
        <dbReference type="ARBA" id="ARBA00022989"/>
    </source>
</evidence>
<dbReference type="AlphaFoldDB" id="E2AW96"/>
<dbReference type="GO" id="GO:0008049">
    <property type="term" value="P:male courtship behavior"/>
    <property type="evidence" value="ECO:0007669"/>
    <property type="project" value="TreeGrafter"/>
</dbReference>
<dbReference type="GO" id="GO:0007165">
    <property type="term" value="P:signal transduction"/>
    <property type="evidence" value="ECO:0007669"/>
    <property type="project" value="UniProtKB-KW"/>
</dbReference>
<dbReference type="GO" id="GO:0030424">
    <property type="term" value="C:axon"/>
    <property type="evidence" value="ECO:0007669"/>
    <property type="project" value="TreeGrafter"/>
</dbReference>
<dbReference type="PANTHER" id="PTHR21143:SF133">
    <property type="entry name" value="GUSTATORY AND PHEROMONE RECEPTOR 32A-RELATED"/>
    <property type="match status" value="1"/>
</dbReference>
<keyword evidence="7" id="KW-0807">Transducer</keyword>
<accession>E2AW96</accession>
<dbReference type="GO" id="GO:0005886">
    <property type="term" value="C:plasma membrane"/>
    <property type="evidence" value="ECO:0007669"/>
    <property type="project" value="UniProtKB-SubCell"/>
</dbReference>
<reference evidence="8 9" key="1">
    <citation type="journal article" date="2010" name="Science">
        <title>Genomic comparison of the ants Camponotus floridanus and Harpegnathos saltator.</title>
        <authorList>
            <person name="Bonasio R."/>
            <person name="Zhang G."/>
            <person name="Ye C."/>
            <person name="Mutti N.S."/>
            <person name="Fang X."/>
            <person name="Qin N."/>
            <person name="Donahue G."/>
            <person name="Yang P."/>
            <person name="Li Q."/>
            <person name="Li C."/>
            <person name="Zhang P."/>
            <person name="Huang Z."/>
            <person name="Berger S.L."/>
            <person name="Reinberg D."/>
            <person name="Wang J."/>
            <person name="Liebig J."/>
        </authorList>
    </citation>
    <scope>NUCLEOTIDE SEQUENCE [LARGE SCALE GENOMIC DNA]</scope>
    <source>
        <strain evidence="9">C129</strain>
    </source>
</reference>
<evidence type="ECO:0000256" key="7">
    <source>
        <dbReference type="ARBA" id="ARBA00023224"/>
    </source>
</evidence>
<evidence type="ECO:0000256" key="6">
    <source>
        <dbReference type="ARBA" id="ARBA00023170"/>
    </source>
</evidence>
<dbReference type="OrthoDB" id="6478931at2759"/>
<dbReference type="InParanoid" id="E2AW96"/>
<dbReference type="Proteomes" id="UP000000311">
    <property type="component" value="Unassembled WGS sequence"/>
</dbReference>
<dbReference type="GO" id="GO:0043025">
    <property type="term" value="C:neuronal cell body"/>
    <property type="evidence" value="ECO:0007669"/>
    <property type="project" value="TreeGrafter"/>
</dbReference>
<gene>
    <name evidence="8" type="ORF">EAG_08333</name>
</gene>
<organism evidence="9">
    <name type="scientific">Camponotus floridanus</name>
    <name type="common">Florida carpenter ant</name>
    <dbReference type="NCBI Taxonomy" id="104421"/>
    <lineage>
        <taxon>Eukaryota</taxon>
        <taxon>Metazoa</taxon>
        <taxon>Ecdysozoa</taxon>
        <taxon>Arthropoda</taxon>
        <taxon>Hexapoda</taxon>
        <taxon>Insecta</taxon>
        <taxon>Pterygota</taxon>
        <taxon>Neoptera</taxon>
        <taxon>Endopterygota</taxon>
        <taxon>Hymenoptera</taxon>
        <taxon>Apocrita</taxon>
        <taxon>Aculeata</taxon>
        <taxon>Formicoidea</taxon>
        <taxon>Formicidae</taxon>
        <taxon>Formicinae</taxon>
        <taxon>Camponotus</taxon>
    </lineage>
</organism>
<dbReference type="GO" id="GO:0007635">
    <property type="term" value="P:chemosensory behavior"/>
    <property type="evidence" value="ECO:0007669"/>
    <property type="project" value="TreeGrafter"/>
</dbReference>
<keyword evidence="5" id="KW-0472">Membrane</keyword>
<keyword evidence="6 8" id="KW-0675">Receptor</keyword>
<keyword evidence="9" id="KW-1185">Reference proteome</keyword>
<dbReference type="GO" id="GO:0030425">
    <property type="term" value="C:dendrite"/>
    <property type="evidence" value="ECO:0007669"/>
    <property type="project" value="TreeGrafter"/>
</dbReference>
<dbReference type="EMBL" id="GL443269">
    <property type="protein sequence ID" value="EFN62286.1"/>
    <property type="molecule type" value="Genomic_DNA"/>
</dbReference>
<evidence type="ECO:0000256" key="2">
    <source>
        <dbReference type="ARBA" id="ARBA00022475"/>
    </source>
</evidence>
<evidence type="ECO:0000313" key="8">
    <source>
        <dbReference type="EMBL" id="EFN62286.1"/>
    </source>
</evidence>
<dbReference type="FunCoup" id="E2AW96">
    <property type="interactions" value="5"/>
</dbReference>
<evidence type="ECO:0000313" key="9">
    <source>
        <dbReference type="Proteomes" id="UP000000311"/>
    </source>
</evidence>
<evidence type="ECO:0000256" key="1">
    <source>
        <dbReference type="ARBA" id="ARBA00004651"/>
    </source>
</evidence>
<evidence type="ECO:0000256" key="5">
    <source>
        <dbReference type="ARBA" id="ARBA00023136"/>
    </source>
</evidence>
<keyword evidence="3" id="KW-0812">Transmembrane</keyword>
<proteinExistence type="predicted"/>
<comment type="subcellular location">
    <subcellularLocation>
        <location evidence="1">Cell membrane</location>
        <topology evidence="1">Multi-pass membrane protein</topology>
    </subcellularLocation>
</comment>
<sequence length="177" mass="19667">LLYRSLCVMACLIGAQIWGFSHDLRHGWENSTRLNSQNAVIFTASDLSGLMCLTAVSIISSILHWQQVQTIINKLIDGKKTAVLISRLLSVNDNKEGTKQLEIFSLQLLHRPLEFSACGLFVLDRTLVTSLAGAVTTYLVIIMQFQKENDTKGNYDNILKNATQLLKNAGGSQLRTE</sequence>
<name>E2AW96_CAMFO</name>
<dbReference type="Pfam" id="PF08395">
    <property type="entry name" value="7tm_7"/>
    <property type="match status" value="1"/>
</dbReference>
<dbReference type="InterPro" id="IPR013604">
    <property type="entry name" value="7TM_chemorcpt"/>
</dbReference>
<protein>
    <submittedName>
        <fullName evidence="8">Putative gustatory receptor 28a</fullName>
    </submittedName>
</protein>
<feature type="non-terminal residue" evidence="8">
    <location>
        <position position="1"/>
    </location>
</feature>